<dbReference type="GO" id="GO:0005840">
    <property type="term" value="C:ribosome"/>
    <property type="evidence" value="ECO:0007669"/>
    <property type="project" value="UniProtKB-KW"/>
</dbReference>
<evidence type="ECO:0000313" key="9">
    <source>
        <dbReference type="EMBL" id="KAF2888832.1"/>
    </source>
</evidence>
<sequence>MLAEEIFISIDNPGAKAYSAVIQGMAKYGQNDRAWQLFEDSQQKGLIVTCDTYNALIGVASYLKEGYDLRWNFIVDLLTVMSKAQIKPNLGTLNAVLKTLSSMGSGKIMKQNMLKVLTEFKALGIEPSLASWYYVLITYCKE</sequence>
<evidence type="ECO:0000256" key="2">
    <source>
        <dbReference type="ARBA" id="ARBA00022730"/>
    </source>
</evidence>
<accession>A0A8K0CR69</accession>
<dbReference type="GO" id="GO:0005739">
    <property type="term" value="C:mitochondrion"/>
    <property type="evidence" value="ECO:0007669"/>
    <property type="project" value="InterPro"/>
</dbReference>
<dbReference type="InterPro" id="IPR002885">
    <property type="entry name" value="PPR_rpt"/>
</dbReference>
<evidence type="ECO:0000256" key="3">
    <source>
        <dbReference type="ARBA" id="ARBA00022845"/>
    </source>
</evidence>
<dbReference type="GO" id="GO:0019843">
    <property type="term" value="F:rRNA binding"/>
    <property type="evidence" value="ECO:0007669"/>
    <property type="project" value="UniProtKB-KW"/>
</dbReference>
<dbReference type="GO" id="GO:0006417">
    <property type="term" value="P:regulation of translation"/>
    <property type="evidence" value="ECO:0007669"/>
    <property type="project" value="UniProtKB-KW"/>
</dbReference>
<dbReference type="AlphaFoldDB" id="A0A8K0CR69"/>
<organism evidence="9 10">
    <name type="scientific">Ignelater luminosus</name>
    <name type="common">Cucubano</name>
    <name type="synonym">Pyrophorus luminosus</name>
    <dbReference type="NCBI Taxonomy" id="2038154"/>
    <lineage>
        <taxon>Eukaryota</taxon>
        <taxon>Metazoa</taxon>
        <taxon>Ecdysozoa</taxon>
        <taxon>Arthropoda</taxon>
        <taxon>Hexapoda</taxon>
        <taxon>Insecta</taxon>
        <taxon>Pterygota</taxon>
        <taxon>Neoptera</taxon>
        <taxon>Endopterygota</taxon>
        <taxon>Coleoptera</taxon>
        <taxon>Polyphaga</taxon>
        <taxon>Elateriformia</taxon>
        <taxon>Elateroidea</taxon>
        <taxon>Elateridae</taxon>
        <taxon>Agrypninae</taxon>
        <taxon>Pyrophorini</taxon>
        <taxon>Ignelater</taxon>
    </lineage>
</organism>
<evidence type="ECO:0000313" key="10">
    <source>
        <dbReference type="Proteomes" id="UP000801492"/>
    </source>
</evidence>
<name>A0A8K0CR69_IGNLU</name>
<keyword evidence="4" id="KW-0694">RNA-binding</keyword>
<evidence type="ECO:0000256" key="4">
    <source>
        <dbReference type="ARBA" id="ARBA00022884"/>
    </source>
</evidence>
<dbReference type="InterPro" id="IPR037387">
    <property type="entry name" value="PTCD3"/>
</dbReference>
<gene>
    <name evidence="9" type="ORF">ILUMI_17341</name>
</gene>
<feature type="repeat" description="PPR" evidence="8">
    <location>
        <begin position="14"/>
        <end position="48"/>
    </location>
</feature>
<keyword evidence="10" id="KW-1185">Reference proteome</keyword>
<protein>
    <recommendedName>
        <fullName evidence="7">Small ribosomal subunit protein mS39</fullName>
    </recommendedName>
</protein>
<feature type="non-terminal residue" evidence="9">
    <location>
        <position position="142"/>
    </location>
</feature>
<dbReference type="GO" id="GO:0032543">
    <property type="term" value="P:mitochondrial translation"/>
    <property type="evidence" value="ECO:0007669"/>
    <property type="project" value="InterPro"/>
</dbReference>
<keyword evidence="2" id="KW-0699">rRNA-binding</keyword>
<evidence type="ECO:0000256" key="1">
    <source>
        <dbReference type="ARBA" id="ARBA00008551"/>
    </source>
</evidence>
<proteinExistence type="inferred from homology"/>
<dbReference type="GO" id="GO:0043024">
    <property type="term" value="F:ribosomal small subunit binding"/>
    <property type="evidence" value="ECO:0007669"/>
    <property type="project" value="InterPro"/>
</dbReference>
<reference evidence="9" key="1">
    <citation type="submission" date="2019-08" db="EMBL/GenBank/DDBJ databases">
        <title>The genome of the North American firefly Photinus pyralis.</title>
        <authorList>
            <consortium name="Photinus pyralis genome working group"/>
            <person name="Fallon T.R."/>
            <person name="Sander Lower S.E."/>
            <person name="Weng J.-K."/>
        </authorList>
    </citation>
    <scope>NUCLEOTIDE SEQUENCE</scope>
    <source>
        <strain evidence="9">TRF0915ILg1</strain>
        <tissue evidence="9">Whole body</tissue>
    </source>
</reference>
<dbReference type="PROSITE" id="PS51375">
    <property type="entry name" value="PPR"/>
    <property type="match status" value="1"/>
</dbReference>
<dbReference type="GO" id="GO:1990904">
    <property type="term" value="C:ribonucleoprotein complex"/>
    <property type="evidence" value="ECO:0007669"/>
    <property type="project" value="UniProtKB-KW"/>
</dbReference>
<evidence type="ECO:0000256" key="7">
    <source>
        <dbReference type="ARBA" id="ARBA00035134"/>
    </source>
</evidence>
<dbReference type="PANTHER" id="PTHR16276:SF1">
    <property type="entry name" value="SMALL RIBOSOMAL SUBUNIT PROTEIN MS39"/>
    <property type="match status" value="1"/>
</dbReference>
<dbReference type="Gene3D" id="1.25.40.10">
    <property type="entry name" value="Tetratricopeptide repeat domain"/>
    <property type="match status" value="1"/>
</dbReference>
<keyword evidence="3" id="KW-0810">Translation regulation</keyword>
<dbReference type="InterPro" id="IPR011990">
    <property type="entry name" value="TPR-like_helical_dom_sf"/>
</dbReference>
<keyword evidence="6" id="KW-0687">Ribonucleoprotein</keyword>
<dbReference type="PANTHER" id="PTHR16276">
    <property type="entry name" value="PENTATRICOPEPTIDE REPEAT DOMAIN-CONTAINING PROTEIN 3"/>
    <property type="match status" value="1"/>
</dbReference>
<evidence type="ECO:0000256" key="8">
    <source>
        <dbReference type="PROSITE-ProRule" id="PRU00708"/>
    </source>
</evidence>
<evidence type="ECO:0000256" key="5">
    <source>
        <dbReference type="ARBA" id="ARBA00022980"/>
    </source>
</evidence>
<keyword evidence="5" id="KW-0689">Ribosomal protein</keyword>
<dbReference type="Pfam" id="PF13041">
    <property type="entry name" value="PPR_2"/>
    <property type="match status" value="1"/>
</dbReference>
<dbReference type="EMBL" id="VTPC01073426">
    <property type="protein sequence ID" value="KAF2888832.1"/>
    <property type="molecule type" value="Genomic_DNA"/>
</dbReference>
<dbReference type="OrthoDB" id="185373at2759"/>
<comment type="caution">
    <text evidence="9">The sequence shown here is derived from an EMBL/GenBank/DDBJ whole genome shotgun (WGS) entry which is preliminary data.</text>
</comment>
<evidence type="ECO:0000256" key="6">
    <source>
        <dbReference type="ARBA" id="ARBA00023274"/>
    </source>
</evidence>
<dbReference type="Proteomes" id="UP000801492">
    <property type="component" value="Unassembled WGS sequence"/>
</dbReference>
<comment type="similarity">
    <text evidence="1">Belongs to the mitochondrion-specific ribosomal protein mS39 family.</text>
</comment>